<keyword evidence="1" id="KW-0805">Transcription regulation</keyword>
<comment type="caution">
    <text evidence="6">The sequence shown here is derived from an EMBL/GenBank/DDBJ whole genome shotgun (WGS) entry which is preliminary data.</text>
</comment>
<accession>A0A2P2D360</accession>
<dbReference type="PRINTS" id="PR00455">
    <property type="entry name" value="HTHTETR"/>
</dbReference>
<feature type="DNA-binding region" description="H-T-H motif" evidence="4">
    <location>
        <begin position="40"/>
        <end position="59"/>
    </location>
</feature>
<evidence type="ECO:0000256" key="2">
    <source>
        <dbReference type="ARBA" id="ARBA00023125"/>
    </source>
</evidence>
<evidence type="ECO:0000256" key="1">
    <source>
        <dbReference type="ARBA" id="ARBA00023015"/>
    </source>
</evidence>
<keyword evidence="2 4" id="KW-0238">DNA-binding</keyword>
<keyword evidence="3" id="KW-0804">Transcription</keyword>
<dbReference type="PANTHER" id="PTHR30055">
    <property type="entry name" value="HTH-TYPE TRANSCRIPTIONAL REGULATOR RUTR"/>
    <property type="match status" value="1"/>
</dbReference>
<keyword evidence="7" id="KW-1185">Reference proteome</keyword>
<proteinExistence type="predicted"/>
<evidence type="ECO:0000313" key="7">
    <source>
        <dbReference type="Proteomes" id="UP000245076"/>
    </source>
</evidence>
<dbReference type="InterPro" id="IPR001647">
    <property type="entry name" value="HTH_TetR"/>
</dbReference>
<evidence type="ECO:0000259" key="5">
    <source>
        <dbReference type="PROSITE" id="PS50977"/>
    </source>
</evidence>
<protein>
    <submittedName>
        <fullName evidence="6">Transcriptional regulator, TetR family</fullName>
    </submittedName>
</protein>
<organism evidence="6 7">
    <name type="scientific">Leptospira johnsonii</name>
    <dbReference type="NCBI Taxonomy" id="1917820"/>
    <lineage>
        <taxon>Bacteria</taxon>
        <taxon>Pseudomonadati</taxon>
        <taxon>Spirochaetota</taxon>
        <taxon>Spirochaetia</taxon>
        <taxon>Leptospirales</taxon>
        <taxon>Leptospiraceae</taxon>
        <taxon>Leptospira</taxon>
    </lineage>
</organism>
<gene>
    <name evidence="6" type="ORF">LPTSP1_20690</name>
</gene>
<dbReference type="Proteomes" id="UP000245076">
    <property type="component" value="Unassembled WGS sequence"/>
</dbReference>
<dbReference type="PANTHER" id="PTHR30055:SF234">
    <property type="entry name" value="HTH-TYPE TRANSCRIPTIONAL REGULATOR BETI"/>
    <property type="match status" value="1"/>
</dbReference>
<evidence type="ECO:0000313" key="6">
    <source>
        <dbReference type="EMBL" id="GBF39074.1"/>
    </source>
</evidence>
<evidence type="ECO:0000256" key="3">
    <source>
        <dbReference type="ARBA" id="ARBA00023163"/>
    </source>
</evidence>
<dbReference type="Pfam" id="PF00440">
    <property type="entry name" value="TetR_N"/>
    <property type="match status" value="1"/>
</dbReference>
<name>A0A2P2D360_9LEPT</name>
<dbReference type="Gene3D" id="1.10.357.10">
    <property type="entry name" value="Tetracycline Repressor, domain 2"/>
    <property type="match status" value="1"/>
</dbReference>
<dbReference type="EMBL" id="BFAY01000011">
    <property type="protein sequence ID" value="GBF39074.1"/>
    <property type="molecule type" value="Genomic_DNA"/>
</dbReference>
<dbReference type="SUPFAM" id="SSF46689">
    <property type="entry name" value="Homeodomain-like"/>
    <property type="match status" value="1"/>
</dbReference>
<dbReference type="AlphaFoldDB" id="A0A2P2D360"/>
<feature type="domain" description="HTH tetR-type" evidence="5">
    <location>
        <begin position="17"/>
        <end position="77"/>
    </location>
</feature>
<dbReference type="GO" id="GO:0003700">
    <property type="term" value="F:DNA-binding transcription factor activity"/>
    <property type="evidence" value="ECO:0007669"/>
    <property type="project" value="TreeGrafter"/>
</dbReference>
<reference evidence="6 7" key="1">
    <citation type="submission" date="2018-02" db="EMBL/GenBank/DDBJ databases">
        <title>Novel Leptospira species isolated from soil and water in Japan.</title>
        <authorList>
            <person name="Nakao R."/>
            <person name="Masuzawa T."/>
        </authorList>
    </citation>
    <scope>NUCLEOTIDE SEQUENCE [LARGE SCALE GENOMIC DNA]</scope>
    <source>
        <strain evidence="6 7">E8</strain>
    </source>
</reference>
<dbReference type="RefSeq" id="WP_245915548.1">
    <property type="nucleotide sequence ID" value="NZ_BFAY01000011.1"/>
</dbReference>
<dbReference type="InterPro" id="IPR050109">
    <property type="entry name" value="HTH-type_TetR-like_transc_reg"/>
</dbReference>
<evidence type="ECO:0000256" key="4">
    <source>
        <dbReference type="PROSITE-ProRule" id="PRU00335"/>
    </source>
</evidence>
<dbReference type="InterPro" id="IPR009057">
    <property type="entry name" value="Homeodomain-like_sf"/>
</dbReference>
<sequence>MSQYVTFFKEGNVGTREQTRELVLEAAESLFLTKGLIEVSMEDIATKASCTRRNLYRYFDTKEALSIAVLRKLLSPWNDFQLQTFQQLRSLSLSGREELISFLKTLAKYLETNKPLLRFTAEFDFVFRERSTFQLDASSEESLFAEFQITEKLITQILERGEVDRSLSIPSSKAIIVPTITTVLWGLGQRVALRETLIPREFGVNGMELVQTQIDLLVLALETKEGPGEKKENLHV</sequence>
<dbReference type="GO" id="GO:0000976">
    <property type="term" value="F:transcription cis-regulatory region binding"/>
    <property type="evidence" value="ECO:0007669"/>
    <property type="project" value="TreeGrafter"/>
</dbReference>
<dbReference type="PROSITE" id="PS50977">
    <property type="entry name" value="HTH_TETR_2"/>
    <property type="match status" value="1"/>
</dbReference>